<feature type="coiled-coil region" evidence="1">
    <location>
        <begin position="657"/>
        <end position="684"/>
    </location>
</feature>
<accession>A0A0G3GLA9</accession>
<dbReference type="InterPro" id="IPR047760">
    <property type="entry name" value="XaxB-like"/>
</dbReference>
<gene>
    <name evidence="2" type="ORF">VM99_20265</name>
</gene>
<name>A0A0G3GLA9_9PSED</name>
<evidence type="ECO:0000313" key="2">
    <source>
        <dbReference type="EMBL" id="AKK00298.1"/>
    </source>
</evidence>
<dbReference type="Proteomes" id="UP000035212">
    <property type="component" value="Chromosome"/>
</dbReference>
<dbReference type="NCBIfam" id="NF033928">
    <property type="entry name" value="alph_xenorhab_A"/>
    <property type="match status" value="1"/>
</dbReference>
<reference evidence="3" key="2">
    <citation type="submission" date="2015-03" db="EMBL/GenBank/DDBJ databases">
        <authorList>
            <person name="Deng P."/>
            <person name="Lu S."/>
        </authorList>
    </citation>
    <scope>NUCLEOTIDE SEQUENCE [LARGE SCALE GENOMIC DNA]</scope>
    <source>
        <strain evidence="3">UFB2</strain>
    </source>
</reference>
<sequence>MNTHAVWSEALEDASSEEITLFAQLAPKTLSNASAPTQEGESRGKGLLLTKKQIIDLRKYESAALALPYHVADVKDYLNFGDPAGGGAGLRVDDFVKTFRATRTHARRWSPLRESIMLTGSQLKLFAASMAIYERSMEEVYDDVRAARLLDKNNIETLEQLKQLELELGGKFPGIDLPPGTVEDIGYYLDQIYKKVGDNLKVVKSIKLALDYFGYDLRQHILPEIKLRLSLIGSTLLPAEVEMLKRQVDDRALRIEEKNTEYANAVERSLGAATGMNLIGLALAIYLGVEAENIRAERNRLYQEQEAAIEELRGKHQTLGSLSRVKHDLQGLELVAIDADIATQNLMHVWNVMHLYIQSSQDAVAKITDALRLRLFMQAFRAVASPWKQIEHDADALIAVFKEADEEYERVYGIRTRAAFAMLPSTDYPTVDTGILADSNRLMRDGAIQSRVLFIRWNYLPQLHQRFDALVLGVDNSSDVLKEVALSTRMALEGRVRRLQALDKELASALDEQDVQDIEADRAGELAQMSRCVTQSTRQLSDQLSTIRDVFDRRLSLGFVEDMEREQHRVEAGLKRLEDERAERQKARGLASDAIGLLKTGGIEAIGNDLVLTLEHMTKLGIAPPEVQLVMQAIEQLKKTLVQVGEGVRFLDLVRARDQLAGKIQALDADIDKLHSQLNALKGKVQFIRVIHGIDDERQRYVGQYQGVVAAYRSFARLIEANAYLEQEQRSLDLIHQAQRFMAFLAPLALPLALHG</sequence>
<dbReference type="SUPFAM" id="SSF58100">
    <property type="entry name" value="Bacterial hemolysins"/>
    <property type="match status" value="1"/>
</dbReference>
<proteinExistence type="predicted"/>
<dbReference type="Gene3D" id="1.20.1170.10">
    <property type="match status" value="1"/>
</dbReference>
<reference evidence="2 3" key="1">
    <citation type="journal article" date="2015" name="Stand. Genomic Sci.">
        <title>Complete genome of Pseudomonas chlororaphis strain UFB2, a soil bacterium with antibacterial activity against bacterial canker pathogen of tomato.</title>
        <authorList>
            <person name="Deng P."/>
            <person name="Wang X."/>
            <person name="Baird S.M."/>
            <person name="Lu S.E."/>
        </authorList>
    </citation>
    <scope>NUCLEOTIDE SEQUENCE [LARGE SCALE GENOMIC DNA]</scope>
    <source>
        <strain evidence="2 3">UFB2</strain>
    </source>
</reference>
<keyword evidence="1" id="KW-0175">Coiled coil</keyword>
<dbReference type="AlphaFoldDB" id="A0A0G3GLA9"/>
<dbReference type="NCBIfam" id="NF033927">
    <property type="entry name" value="alph_xenorhab_B"/>
    <property type="match status" value="1"/>
</dbReference>
<dbReference type="EMBL" id="CP011020">
    <property type="protein sequence ID" value="AKK00298.1"/>
    <property type="molecule type" value="Genomic_DNA"/>
</dbReference>
<organism evidence="2 3">
    <name type="scientific">Pseudomonas chlororaphis</name>
    <dbReference type="NCBI Taxonomy" id="587753"/>
    <lineage>
        <taxon>Bacteria</taxon>
        <taxon>Pseudomonadati</taxon>
        <taxon>Pseudomonadota</taxon>
        <taxon>Gammaproteobacteria</taxon>
        <taxon>Pseudomonadales</taxon>
        <taxon>Pseudomonadaceae</taxon>
        <taxon>Pseudomonas</taxon>
    </lineage>
</organism>
<dbReference type="PATRIC" id="fig|587753.11.peg.4154"/>
<protein>
    <submittedName>
        <fullName evidence="2">Uncharacterized protein</fullName>
    </submittedName>
</protein>
<dbReference type="CDD" id="cd22657">
    <property type="entry name" value="ClyA_XaxA-like"/>
    <property type="match status" value="1"/>
</dbReference>
<evidence type="ECO:0000256" key="1">
    <source>
        <dbReference type="SAM" id="Coils"/>
    </source>
</evidence>
<evidence type="ECO:0000313" key="3">
    <source>
        <dbReference type="Proteomes" id="UP000035212"/>
    </source>
</evidence>